<dbReference type="Proteomes" id="UP000297245">
    <property type="component" value="Unassembled WGS sequence"/>
</dbReference>
<evidence type="ECO:0000313" key="2">
    <source>
        <dbReference type="EMBL" id="THV05839.1"/>
    </source>
</evidence>
<gene>
    <name evidence="2" type="ORF">K435DRAFT_61922</name>
</gene>
<accession>A0A4S8MT41</accession>
<dbReference type="AlphaFoldDB" id="A0A4S8MT41"/>
<keyword evidence="1" id="KW-0812">Transmembrane</keyword>
<feature type="transmembrane region" description="Helical" evidence="1">
    <location>
        <begin position="20"/>
        <end position="42"/>
    </location>
</feature>
<sequence>MFLIVATTLEITHPSLDFVQVVNSCAAHLTGIYLMSTILFVARSHSRLVVRRLNTQSAIRSVDGLSNTELGFTAARFAGQESTVETVT</sequence>
<proteinExistence type="predicted"/>
<protein>
    <submittedName>
        <fullName evidence="2">Uncharacterized protein</fullName>
    </submittedName>
</protein>
<keyword evidence="3" id="KW-1185">Reference proteome</keyword>
<evidence type="ECO:0000313" key="3">
    <source>
        <dbReference type="Proteomes" id="UP000297245"/>
    </source>
</evidence>
<name>A0A4S8MT41_DENBC</name>
<keyword evidence="1" id="KW-0472">Membrane</keyword>
<dbReference type="EMBL" id="ML179046">
    <property type="protein sequence ID" value="THV05839.1"/>
    <property type="molecule type" value="Genomic_DNA"/>
</dbReference>
<organism evidence="2 3">
    <name type="scientific">Dendrothele bispora (strain CBS 962.96)</name>
    <dbReference type="NCBI Taxonomy" id="1314807"/>
    <lineage>
        <taxon>Eukaryota</taxon>
        <taxon>Fungi</taxon>
        <taxon>Dikarya</taxon>
        <taxon>Basidiomycota</taxon>
        <taxon>Agaricomycotina</taxon>
        <taxon>Agaricomycetes</taxon>
        <taxon>Agaricomycetidae</taxon>
        <taxon>Agaricales</taxon>
        <taxon>Agaricales incertae sedis</taxon>
        <taxon>Dendrothele</taxon>
    </lineage>
</organism>
<reference evidence="2 3" key="1">
    <citation type="journal article" date="2019" name="Nat. Ecol. Evol.">
        <title>Megaphylogeny resolves global patterns of mushroom evolution.</title>
        <authorList>
            <person name="Varga T."/>
            <person name="Krizsan K."/>
            <person name="Foldi C."/>
            <person name="Dima B."/>
            <person name="Sanchez-Garcia M."/>
            <person name="Sanchez-Ramirez S."/>
            <person name="Szollosi G.J."/>
            <person name="Szarkandi J.G."/>
            <person name="Papp V."/>
            <person name="Albert L."/>
            <person name="Andreopoulos W."/>
            <person name="Angelini C."/>
            <person name="Antonin V."/>
            <person name="Barry K.W."/>
            <person name="Bougher N.L."/>
            <person name="Buchanan P."/>
            <person name="Buyck B."/>
            <person name="Bense V."/>
            <person name="Catcheside P."/>
            <person name="Chovatia M."/>
            <person name="Cooper J."/>
            <person name="Damon W."/>
            <person name="Desjardin D."/>
            <person name="Finy P."/>
            <person name="Geml J."/>
            <person name="Haridas S."/>
            <person name="Hughes K."/>
            <person name="Justo A."/>
            <person name="Karasinski D."/>
            <person name="Kautmanova I."/>
            <person name="Kiss B."/>
            <person name="Kocsube S."/>
            <person name="Kotiranta H."/>
            <person name="LaButti K.M."/>
            <person name="Lechner B.E."/>
            <person name="Liimatainen K."/>
            <person name="Lipzen A."/>
            <person name="Lukacs Z."/>
            <person name="Mihaltcheva S."/>
            <person name="Morgado L.N."/>
            <person name="Niskanen T."/>
            <person name="Noordeloos M.E."/>
            <person name="Ohm R.A."/>
            <person name="Ortiz-Santana B."/>
            <person name="Ovrebo C."/>
            <person name="Racz N."/>
            <person name="Riley R."/>
            <person name="Savchenko A."/>
            <person name="Shiryaev A."/>
            <person name="Soop K."/>
            <person name="Spirin V."/>
            <person name="Szebenyi C."/>
            <person name="Tomsovsky M."/>
            <person name="Tulloss R.E."/>
            <person name="Uehling J."/>
            <person name="Grigoriev I.V."/>
            <person name="Vagvolgyi C."/>
            <person name="Papp T."/>
            <person name="Martin F.M."/>
            <person name="Miettinen O."/>
            <person name="Hibbett D.S."/>
            <person name="Nagy L.G."/>
        </authorList>
    </citation>
    <scope>NUCLEOTIDE SEQUENCE [LARGE SCALE GENOMIC DNA]</scope>
    <source>
        <strain evidence="2 3">CBS 962.96</strain>
    </source>
</reference>
<keyword evidence="1" id="KW-1133">Transmembrane helix</keyword>
<evidence type="ECO:0000256" key="1">
    <source>
        <dbReference type="SAM" id="Phobius"/>
    </source>
</evidence>